<evidence type="ECO:0000313" key="6">
    <source>
        <dbReference type="EMBL" id="TDQ49165.1"/>
    </source>
</evidence>
<protein>
    <recommendedName>
        <fullName evidence="4">Uncharacterized AAA domain-containing protein ycf46</fullName>
    </recommendedName>
</protein>
<comment type="caution">
    <text evidence="6">The sequence shown here is derived from an EMBL/GenBank/DDBJ whole genome shotgun (WGS) entry which is preliminary data.</text>
</comment>
<dbReference type="GO" id="GO:0016887">
    <property type="term" value="F:ATP hydrolysis activity"/>
    <property type="evidence" value="ECO:0007669"/>
    <property type="project" value="InterPro"/>
</dbReference>
<keyword evidence="2" id="KW-0067">ATP-binding</keyword>
<evidence type="ECO:0000313" key="7">
    <source>
        <dbReference type="Proteomes" id="UP000295375"/>
    </source>
</evidence>
<dbReference type="OrthoDB" id="9809379at2"/>
<dbReference type="InterPro" id="IPR052381">
    <property type="entry name" value="AAA_domain_protein"/>
</dbReference>
<feature type="domain" description="AAA+ ATPase" evidence="5">
    <location>
        <begin position="267"/>
        <end position="400"/>
    </location>
</feature>
<dbReference type="SMART" id="SM00382">
    <property type="entry name" value="AAA"/>
    <property type="match status" value="1"/>
</dbReference>
<keyword evidence="7" id="KW-1185">Reference proteome</keyword>
<dbReference type="Gene3D" id="1.10.8.60">
    <property type="match status" value="1"/>
</dbReference>
<dbReference type="PANTHER" id="PTHR42960:SF1">
    <property type="entry name" value="YCF46 PROTEIN"/>
    <property type="match status" value="1"/>
</dbReference>
<evidence type="ECO:0000256" key="3">
    <source>
        <dbReference type="ARBA" id="ARBA00038088"/>
    </source>
</evidence>
<evidence type="ECO:0000256" key="1">
    <source>
        <dbReference type="ARBA" id="ARBA00022741"/>
    </source>
</evidence>
<evidence type="ECO:0000256" key="2">
    <source>
        <dbReference type="ARBA" id="ARBA00022840"/>
    </source>
</evidence>
<comment type="similarity">
    <text evidence="3">Belongs to the AAA ATPase family. Highly divergent.</text>
</comment>
<gene>
    <name evidence="6" type="ORF">EV696_105139</name>
</gene>
<dbReference type="PANTHER" id="PTHR42960">
    <property type="entry name" value="YCF46 PROTEIN"/>
    <property type="match status" value="1"/>
</dbReference>
<name>A0A4R6UUU5_9GAMM</name>
<proteinExistence type="inferred from homology"/>
<dbReference type="InterPro" id="IPR003593">
    <property type="entry name" value="AAA+_ATPase"/>
</dbReference>
<sequence>MTEAQDLHDISLLLRCESPLIVLETREEQRALGLLRQAIRNQPKALYSWSVVSGLTRQDLSLQAMDTSDTTEPRRVLEHIRSSKTPGIYVLFDFHPYFDEPALIRLVKEIVLSHERVPRTLVFVSHAFDVPAELKRLAAKIEMRLPSSEEVRTLIIEEAQRYSQTHNQKVRSDKAVLDKLTRLLTGLSQNDVRRLVRNIIYDDGAITESELPEINRAKFDLLDMQGAVSFEYETAKFAEVGGLRIFKRWLTERSSFFSGAAPAGLEAPKGVLLVGVQGGGKSLAAKATAGLLGLPLLRIDIGALYNKYHGETERNLREALKLAEAVAPAVLWFDEIEKGMASDDNDGGTSRRVLGHLLTWLAEKKVGVFVVATANAIDDLPPELIRKGRFDEIFFVDLPETSIRSDIFAIHLRKREIPAEAFDLTALADASAGFSGAEIEQAVVSALYRAHADGQPLQQSMLLDAIQGTQPLSVVMAEQISTLREWAQRRTVFAD</sequence>
<dbReference type="AlphaFoldDB" id="A0A4R6UUU5"/>
<dbReference type="InterPro" id="IPR041569">
    <property type="entry name" value="AAA_lid_3"/>
</dbReference>
<dbReference type="Pfam" id="PF17862">
    <property type="entry name" value="AAA_lid_3"/>
    <property type="match status" value="1"/>
</dbReference>
<evidence type="ECO:0000256" key="4">
    <source>
        <dbReference type="ARBA" id="ARBA00040480"/>
    </source>
</evidence>
<dbReference type="RefSeq" id="WP_133589544.1">
    <property type="nucleotide sequence ID" value="NZ_CP037953.1"/>
</dbReference>
<organism evidence="6 7">
    <name type="scientific">Permianibacter aggregans</name>
    <dbReference type="NCBI Taxonomy" id="1510150"/>
    <lineage>
        <taxon>Bacteria</taxon>
        <taxon>Pseudomonadati</taxon>
        <taxon>Pseudomonadota</taxon>
        <taxon>Gammaproteobacteria</taxon>
        <taxon>Pseudomonadales</taxon>
        <taxon>Pseudomonadaceae</taxon>
        <taxon>Permianibacter</taxon>
    </lineage>
</organism>
<dbReference type="InterPro" id="IPR027417">
    <property type="entry name" value="P-loop_NTPase"/>
</dbReference>
<dbReference type="Gene3D" id="3.40.50.300">
    <property type="entry name" value="P-loop containing nucleotide triphosphate hydrolases"/>
    <property type="match status" value="1"/>
</dbReference>
<dbReference type="SUPFAM" id="SSF52540">
    <property type="entry name" value="P-loop containing nucleoside triphosphate hydrolases"/>
    <property type="match status" value="2"/>
</dbReference>
<evidence type="ECO:0000259" key="5">
    <source>
        <dbReference type="SMART" id="SM00382"/>
    </source>
</evidence>
<reference evidence="6 7" key="1">
    <citation type="submission" date="2019-03" db="EMBL/GenBank/DDBJ databases">
        <title>Genomic Encyclopedia of Type Strains, Phase IV (KMG-IV): sequencing the most valuable type-strain genomes for metagenomic binning, comparative biology and taxonomic classification.</title>
        <authorList>
            <person name="Goeker M."/>
        </authorList>
    </citation>
    <scope>NUCLEOTIDE SEQUENCE [LARGE SCALE GENOMIC DNA]</scope>
    <source>
        <strain evidence="6 7">DSM 103792</strain>
    </source>
</reference>
<dbReference type="Pfam" id="PF00004">
    <property type="entry name" value="AAA"/>
    <property type="match status" value="1"/>
</dbReference>
<accession>A0A4R6UUU5</accession>
<dbReference type="InterPro" id="IPR003959">
    <property type="entry name" value="ATPase_AAA_core"/>
</dbReference>
<dbReference type="GO" id="GO:0005524">
    <property type="term" value="F:ATP binding"/>
    <property type="evidence" value="ECO:0007669"/>
    <property type="project" value="UniProtKB-KW"/>
</dbReference>
<dbReference type="EMBL" id="SNYM01000005">
    <property type="protein sequence ID" value="TDQ49165.1"/>
    <property type="molecule type" value="Genomic_DNA"/>
</dbReference>
<dbReference type="Proteomes" id="UP000295375">
    <property type="component" value="Unassembled WGS sequence"/>
</dbReference>
<keyword evidence="1" id="KW-0547">Nucleotide-binding</keyword>